<feature type="compositionally biased region" description="Low complexity" evidence="1">
    <location>
        <begin position="175"/>
        <end position="187"/>
    </location>
</feature>
<feature type="chain" id="PRO_5046856602" evidence="2">
    <location>
        <begin position="20"/>
        <end position="310"/>
    </location>
</feature>
<feature type="compositionally biased region" description="Basic and acidic residues" evidence="1">
    <location>
        <begin position="188"/>
        <end position="203"/>
    </location>
</feature>
<feature type="region of interest" description="Disordered" evidence="1">
    <location>
        <begin position="86"/>
        <end position="112"/>
    </location>
</feature>
<comment type="caution">
    <text evidence="3">The sequence shown here is derived from an EMBL/GenBank/DDBJ whole genome shotgun (WGS) entry which is preliminary data.</text>
</comment>
<feature type="signal peptide" evidence="2">
    <location>
        <begin position="1"/>
        <end position="19"/>
    </location>
</feature>
<feature type="region of interest" description="Disordered" evidence="1">
    <location>
        <begin position="127"/>
        <end position="146"/>
    </location>
</feature>
<evidence type="ECO:0000256" key="1">
    <source>
        <dbReference type="SAM" id="MobiDB-lite"/>
    </source>
</evidence>
<dbReference type="Proteomes" id="UP000815325">
    <property type="component" value="Unassembled WGS sequence"/>
</dbReference>
<evidence type="ECO:0000313" key="3">
    <source>
        <dbReference type="EMBL" id="KAF5834346.1"/>
    </source>
</evidence>
<protein>
    <submittedName>
        <fullName evidence="3">Uncharacterized protein</fullName>
    </submittedName>
</protein>
<evidence type="ECO:0000313" key="4">
    <source>
        <dbReference type="Proteomes" id="UP000815325"/>
    </source>
</evidence>
<proteinExistence type="predicted"/>
<feature type="compositionally biased region" description="Low complexity" evidence="1">
    <location>
        <begin position="94"/>
        <end position="112"/>
    </location>
</feature>
<reference evidence="3" key="1">
    <citation type="submission" date="2017-08" db="EMBL/GenBank/DDBJ databases">
        <authorList>
            <person name="Polle J.E."/>
            <person name="Barry K."/>
            <person name="Cushman J."/>
            <person name="Schmutz J."/>
            <person name="Tran D."/>
            <person name="Hathwaick L.T."/>
            <person name="Yim W.C."/>
            <person name="Jenkins J."/>
            <person name="Mckie-Krisberg Z.M."/>
            <person name="Prochnik S."/>
            <person name="Lindquist E."/>
            <person name="Dockter R.B."/>
            <person name="Adam C."/>
            <person name="Molina H."/>
            <person name="Bunkerborg J."/>
            <person name="Jin E."/>
            <person name="Buchheim M."/>
            <person name="Magnuson J."/>
        </authorList>
    </citation>
    <scope>NUCLEOTIDE SEQUENCE</scope>
    <source>
        <strain evidence="3">CCAP 19/18</strain>
    </source>
</reference>
<keyword evidence="2" id="KW-0732">Signal</keyword>
<accession>A0ABQ7GIA8</accession>
<sequence length="310" mass="33310">MHELLVLLLMLLLPMNVLLLMLPAWLDCISDSLYVLRSAHVLRFHTALAGACLDPGARYLEAMTARLISVVDQLLTPFERSMPHAATIPTQPLGAGSSGAQQGNGAQGSQPDGLLSMLLSAAGLVSGGTATASTSSGNSGSSGNNTTLVRLHSRVQSAFKRFYGSGKHDHHNHQQQEQQQNRTQQQEQGKDASDADGREEDANARVQTPQPPPHKCPLLVVEPPPSAGSNEGDRILEQLMYTVALLQVSHVATVRESMQEAGGYFCATSRKPAGGIWPRYTGLIIGIMGTHLELLVQSLQVQSCKHWPCV</sequence>
<organism evidence="3 4">
    <name type="scientific">Dunaliella salina</name>
    <name type="common">Green alga</name>
    <name type="synonym">Protococcus salinus</name>
    <dbReference type="NCBI Taxonomy" id="3046"/>
    <lineage>
        <taxon>Eukaryota</taxon>
        <taxon>Viridiplantae</taxon>
        <taxon>Chlorophyta</taxon>
        <taxon>core chlorophytes</taxon>
        <taxon>Chlorophyceae</taxon>
        <taxon>CS clade</taxon>
        <taxon>Chlamydomonadales</taxon>
        <taxon>Dunaliellaceae</taxon>
        <taxon>Dunaliella</taxon>
    </lineage>
</organism>
<feature type="region of interest" description="Disordered" evidence="1">
    <location>
        <begin position="164"/>
        <end position="217"/>
    </location>
</feature>
<name>A0ABQ7GIA8_DUNSA</name>
<evidence type="ECO:0000256" key="2">
    <source>
        <dbReference type="SAM" id="SignalP"/>
    </source>
</evidence>
<dbReference type="EMBL" id="MU069762">
    <property type="protein sequence ID" value="KAF5834346.1"/>
    <property type="molecule type" value="Genomic_DNA"/>
</dbReference>
<keyword evidence="4" id="KW-1185">Reference proteome</keyword>
<gene>
    <name evidence="3" type="ORF">DUNSADRAFT_9010</name>
</gene>